<dbReference type="InterPro" id="IPR019405">
    <property type="entry name" value="Lactonase_7-beta_prop"/>
</dbReference>
<dbReference type="PANTHER" id="PTHR30344">
    <property type="entry name" value="6-PHOSPHOGLUCONOLACTONASE-RELATED"/>
    <property type="match status" value="1"/>
</dbReference>
<dbReference type="Pfam" id="PF10282">
    <property type="entry name" value="Lactonase"/>
    <property type="match status" value="1"/>
</dbReference>
<organism evidence="3 4">
    <name type="scientific">Microbacterium alkaliflavum</name>
    <dbReference type="NCBI Taxonomy" id="3248839"/>
    <lineage>
        <taxon>Bacteria</taxon>
        <taxon>Bacillati</taxon>
        <taxon>Actinomycetota</taxon>
        <taxon>Actinomycetes</taxon>
        <taxon>Micrococcales</taxon>
        <taxon>Microbacteriaceae</taxon>
        <taxon>Microbacterium</taxon>
    </lineage>
</organism>
<dbReference type="SUPFAM" id="SSF75011">
    <property type="entry name" value="3-carboxy-cis,cis-mucoante lactonizing enzyme"/>
    <property type="match status" value="1"/>
</dbReference>
<gene>
    <name evidence="3" type="ORF">ACH3VR_22520</name>
</gene>
<dbReference type="EMBL" id="JBIQWL010000017">
    <property type="protein sequence ID" value="MFH8253159.1"/>
    <property type="molecule type" value="Genomic_DNA"/>
</dbReference>
<evidence type="ECO:0000313" key="4">
    <source>
        <dbReference type="Proteomes" id="UP001610861"/>
    </source>
</evidence>
<accession>A0ABW7QE90</accession>
<comment type="caution">
    <text evidence="3">The sequence shown here is derived from an EMBL/GenBank/DDBJ whole genome shotgun (WGS) entry which is preliminary data.</text>
</comment>
<comment type="similarity">
    <text evidence="1">Belongs to the cycloisomerase 2 family.</text>
</comment>
<dbReference type="RefSeq" id="WP_397558585.1">
    <property type="nucleotide sequence ID" value="NZ_JBIQWL010000017.1"/>
</dbReference>
<dbReference type="Proteomes" id="UP001610861">
    <property type="component" value="Unassembled WGS sequence"/>
</dbReference>
<proteinExistence type="inferred from homology"/>
<sequence length="406" mass="42668">MSDSDLSGRRTVAFVGAYADGDQQGGIHAFSVEAGGERLVPLGRVTTPQQAGYLVYRSETRTLYAVDERKTDGRGPVQAPAAVHAFAVAPEGELTPLGSCPALGAFPTYLALAENPARLLSVSHGSFDHVERVVRDADGWHTEYVYDDSTVVMYNLEDDGRVGEIVDVQVLEGHGLDPNGSPQAGGHGQASAHAHSAAVDPSGRYVLVADKATDQIHVYTLDESNLTLLSTYQAAPETGPRHLVFDASGRRVFATYEFSSEVVSFGFDVHSGSLTMLDAVATVFPYPGRINEPADIRVHPSGSTVYVNNRGEDSLAWFGVSDAGALVRRGHVQLAASVHPGLAARSFAIAPDGDFLLLADRPAGLVRSYAVSAEGDGALEPVGEAAVPGAAFVAIITFDAPRGDAG</sequence>
<dbReference type="InterPro" id="IPR050282">
    <property type="entry name" value="Cycloisomerase_2"/>
</dbReference>
<feature type="region of interest" description="Disordered" evidence="2">
    <location>
        <begin position="173"/>
        <end position="195"/>
    </location>
</feature>
<dbReference type="PANTHER" id="PTHR30344:SF1">
    <property type="entry name" value="6-PHOSPHOGLUCONOLACTONASE"/>
    <property type="match status" value="1"/>
</dbReference>
<reference evidence="3 4" key="1">
    <citation type="submission" date="2024-09" db="EMBL/GenBank/DDBJ databases">
        <authorList>
            <person name="Pan X."/>
        </authorList>
    </citation>
    <scope>NUCLEOTIDE SEQUENCE [LARGE SCALE GENOMIC DNA]</scope>
    <source>
        <strain evidence="3 4">B2969</strain>
    </source>
</reference>
<evidence type="ECO:0000313" key="3">
    <source>
        <dbReference type="EMBL" id="MFH8253159.1"/>
    </source>
</evidence>
<keyword evidence="4" id="KW-1185">Reference proteome</keyword>
<evidence type="ECO:0000256" key="1">
    <source>
        <dbReference type="ARBA" id="ARBA00005564"/>
    </source>
</evidence>
<dbReference type="InterPro" id="IPR015943">
    <property type="entry name" value="WD40/YVTN_repeat-like_dom_sf"/>
</dbReference>
<evidence type="ECO:0000256" key="2">
    <source>
        <dbReference type="SAM" id="MobiDB-lite"/>
    </source>
</evidence>
<protein>
    <submittedName>
        <fullName evidence="3">Lactonase family protein</fullName>
    </submittedName>
</protein>
<name>A0ABW7QE90_9MICO</name>
<dbReference type="Gene3D" id="2.130.10.10">
    <property type="entry name" value="YVTN repeat-like/Quinoprotein amine dehydrogenase"/>
    <property type="match status" value="1"/>
</dbReference>